<evidence type="ECO:0000313" key="1">
    <source>
        <dbReference type="Proteomes" id="UP000694845"/>
    </source>
</evidence>
<dbReference type="GeneID" id="110985092"/>
<dbReference type="KEGG" id="aplc:110985092"/>
<dbReference type="OrthoDB" id="6410389at2759"/>
<reference evidence="2" key="1">
    <citation type="submission" date="2025-08" db="UniProtKB">
        <authorList>
            <consortium name="RefSeq"/>
        </authorList>
    </citation>
    <scope>IDENTIFICATION</scope>
</reference>
<dbReference type="AlphaFoldDB" id="A0A8B7Z9P9"/>
<name>A0A8B7Z9P9_ACAPL</name>
<dbReference type="OMA" id="RDIRQCA"/>
<dbReference type="Proteomes" id="UP000694845">
    <property type="component" value="Unplaced"/>
</dbReference>
<sequence>MARNRNSSTVMPADFDRTRAVAVCNPMAPPLLPKIVISALLTLQRNITAGRGDGLEQFQSAEERVADALRRMSMTYTNLGKAHKIPQPDFADAAYRWAYVYQYLTKHCHLIYQMLWLLLPFDITKRWLERGVDVCSVGGGPGTDVIGVLVYLQSVRSYLGKPACERVVGHVLDKFATAWNGAWLAIRESNSVLKKSQIYCKYIACDLLADLPTAAMEQEIRQADLVTMIKSFSAFVAFMRDGRDIRQCAVAKLLKQMKRGAAVLFIDNKDEAYVDRASSLSFMPKTQNKTLLRDIAKPAGLEILGQWHGNTETLLLREDYRDLKRYQEQLRLDWNPLRKCAVSVFLLYKP</sequence>
<gene>
    <name evidence="2" type="primary">LOC110985092</name>
</gene>
<protein>
    <submittedName>
        <fullName evidence="2">Uncharacterized protein LOC110985092</fullName>
    </submittedName>
</protein>
<organism evidence="1 2">
    <name type="scientific">Acanthaster planci</name>
    <name type="common">Crown-of-thorns starfish</name>
    <dbReference type="NCBI Taxonomy" id="133434"/>
    <lineage>
        <taxon>Eukaryota</taxon>
        <taxon>Metazoa</taxon>
        <taxon>Echinodermata</taxon>
        <taxon>Eleutherozoa</taxon>
        <taxon>Asterozoa</taxon>
        <taxon>Asteroidea</taxon>
        <taxon>Valvatacea</taxon>
        <taxon>Valvatida</taxon>
        <taxon>Acanthasteridae</taxon>
        <taxon>Acanthaster</taxon>
    </lineage>
</organism>
<evidence type="ECO:0000313" key="2">
    <source>
        <dbReference type="RefSeq" id="XP_022101535.1"/>
    </source>
</evidence>
<accession>A0A8B7Z9P9</accession>
<dbReference type="RefSeq" id="XP_022101535.1">
    <property type="nucleotide sequence ID" value="XM_022245843.1"/>
</dbReference>
<proteinExistence type="predicted"/>
<keyword evidence="1" id="KW-1185">Reference proteome</keyword>